<evidence type="ECO:0000313" key="1">
    <source>
        <dbReference type="EMBL" id="KAI2393494.1"/>
    </source>
</evidence>
<gene>
    <name evidence="1" type="ORF">LOY88_000094</name>
</gene>
<organism evidence="1">
    <name type="scientific">Ophidiomyces ophidiicola</name>
    <dbReference type="NCBI Taxonomy" id="1387563"/>
    <lineage>
        <taxon>Eukaryota</taxon>
        <taxon>Fungi</taxon>
        <taxon>Dikarya</taxon>
        <taxon>Ascomycota</taxon>
        <taxon>Pezizomycotina</taxon>
        <taxon>Eurotiomycetes</taxon>
        <taxon>Eurotiomycetidae</taxon>
        <taxon>Onygenales</taxon>
        <taxon>Onygenaceae</taxon>
        <taxon>Ophidiomyces</taxon>
    </lineage>
</organism>
<accession>A0ACB8V5T2</accession>
<name>A0ACB8V5T2_9EURO</name>
<protein>
    <submittedName>
        <fullName evidence="1">Uncharacterized protein</fullName>
    </submittedName>
</protein>
<proteinExistence type="predicted"/>
<sequence length="308" mass="35870">MVSFNDIKWDSHKKQFYYDDDDVARTHVPVNYEDQRGNFSLSKAQLDKWFSIDKRSKLSLPKYIITNEMEYGNKEQNQYWRLNGGIAVYEPIEWVPCVHLIKQFPASMLEKEITITESETQQTELWAEASASLSMSASASYFGVQVAAEAKVEGGVKTKKETSRIMEVKEHGKIPPGTPCYEVMVGMILKLKKTHSFNLRPDDVYWTQNDNRKLTWGGDESWDSIQVLDYSLQRKEVKALQFYYQSTFIQTLPVLQNQKLHGMHILFSCVGWKEWYAYTRAENKDERGQIRLQAYPAWDPMSTLLTLE</sequence>
<comment type="caution">
    <text evidence="1">The sequence shown here is derived from an EMBL/GenBank/DDBJ whole genome shotgun (WGS) entry which is preliminary data.</text>
</comment>
<dbReference type="EMBL" id="JALBCA010000002">
    <property type="protein sequence ID" value="KAI2393494.1"/>
    <property type="molecule type" value="Genomic_DNA"/>
</dbReference>
<reference evidence="1" key="1">
    <citation type="journal article" date="2022" name="bioRxiv">
        <title>Population genetic analysis of Ophidiomyces ophidiicola, the causative agent of snake fungal disease, indicates recent introductions to the USA.</title>
        <authorList>
            <person name="Ladner J.T."/>
            <person name="Palmer J.M."/>
            <person name="Ettinger C.L."/>
            <person name="Stajich J.E."/>
            <person name="Farrell T.M."/>
            <person name="Glorioso B.M."/>
            <person name="Lawson B."/>
            <person name="Price S.J."/>
            <person name="Stengle A.G."/>
            <person name="Grear D.A."/>
            <person name="Lorch J.M."/>
        </authorList>
    </citation>
    <scope>NUCLEOTIDE SEQUENCE</scope>
    <source>
        <strain evidence="1">NWHC 24266-5</strain>
    </source>
</reference>